<dbReference type="Pfam" id="PF18117">
    <property type="entry name" value="EDS1_EP"/>
    <property type="match status" value="1"/>
</dbReference>
<accession>B8LLY7</accession>
<dbReference type="Gene3D" id="3.40.50.1820">
    <property type="entry name" value="alpha/beta hydrolase"/>
    <property type="match status" value="1"/>
</dbReference>
<dbReference type="AlphaFoldDB" id="B8LLY7"/>
<proteinExistence type="evidence at transcript level"/>
<evidence type="ECO:0000256" key="2">
    <source>
        <dbReference type="ARBA" id="ARBA00004496"/>
    </source>
</evidence>
<organism evidence="8">
    <name type="scientific">Picea sitchensis</name>
    <name type="common">Sitka spruce</name>
    <name type="synonym">Pinus sitchensis</name>
    <dbReference type="NCBI Taxonomy" id="3332"/>
    <lineage>
        <taxon>Eukaryota</taxon>
        <taxon>Viridiplantae</taxon>
        <taxon>Streptophyta</taxon>
        <taxon>Embryophyta</taxon>
        <taxon>Tracheophyta</taxon>
        <taxon>Spermatophyta</taxon>
        <taxon>Pinopsida</taxon>
        <taxon>Pinidae</taxon>
        <taxon>Conifers I</taxon>
        <taxon>Pinales</taxon>
        <taxon>Pinaceae</taxon>
        <taxon>Picea</taxon>
    </lineage>
</organism>
<dbReference type="InterPro" id="IPR029058">
    <property type="entry name" value="AB_hydrolase_fold"/>
</dbReference>
<comment type="subcellular location">
    <subcellularLocation>
        <location evidence="2">Cytoplasm</location>
    </subcellularLocation>
    <subcellularLocation>
        <location evidence="1">Nucleus</location>
    </subcellularLocation>
</comment>
<dbReference type="Pfam" id="PF01764">
    <property type="entry name" value="Lipase_3"/>
    <property type="match status" value="1"/>
</dbReference>
<protein>
    <recommendedName>
        <fullName evidence="9">Fungal lipase-like domain-containing protein</fullName>
    </recommendedName>
</protein>
<evidence type="ECO:0000259" key="7">
    <source>
        <dbReference type="Pfam" id="PF18117"/>
    </source>
</evidence>
<evidence type="ECO:0000256" key="4">
    <source>
        <dbReference type="ARBA" id="ARBA00022821"/>
    </source>
</evidence>
<dbReference type="GO" id="GO:0006952">
    <property type="term" value="P:defense response"/>
    <property type="evidence" value="ECO:0007669"/>
    <property type="project" value="UniProtKB-KW"/>
</dbReference>
<dbReference type="PANTHER" id="PTHR47413:SF2">
    <property type="entry name" value="LIPASE-LIKE PAD4"/>
    <property type="match status" value="1"/>
</dbReference>
<sequence length="617" mass="70368">MEAQSSTPIFTVDQDIATFLVSCGILPKAWEESRLASNSEGFSLNEYEGVAYVAFPSFHNIEGFVVQESKYGEGKIQTDNKVFSGCLKGNDDQPALVHQGALKLFLRIMENTDFQAKMQIYTDSKQRKLKPIIFVGHSLGGAVATLATLWVLEKRLRQSSPFCITFGSPLVGDVGLVEAVGCENWAGNFCHVVSTHDIVPRMLLAPIESIAEPLIAILPYWQDIMANDSKIVPDSFIQDACRTLLNNVNYGLDSVKELDGVIKKSPYRPFGTYMFCSGEGAACIDNSETVMKILHLTMQRHEKPYANIVQGCFSEHIEYGSVLNHVIEKSISGRRTEKPDSESSYEMGMSLQLEAIGVGAQNDDAPIALQIARDVENKHNTNVAKLTIELSEKQCIMAELEWYKERCEKEVGITYYDSFRKHKDVDANLCRVRLAEFWDKIIEMWERHELPSDFQSQNKWINAGTAYRRLVEPLDIAHYYRMCKGKGNYLSDGRPTRHKVLQKWMEEKENTRGSRGQKGRTKLASLTQDSCFWAHLEEALKELESLKQDQHQKLESLEMFEGYVTRKINDRSVSSDVFLEGSSFMEWWKEWKEYKQNQFPEWSSTLYEIMEGESWKG</sequence>
<dbReference type="SUPFAM" id="SSF53474">
    <property type="entry name" value="alpha/beta-Hydrolases"/>
    <property type="match status" value="1"/>
</dbReference>
<keyword evidence="4" id="KW-0611">Plant defense</keyword>
<dbReference type="GO" id="GO:0006629">
    <property type="term" value="P:lipid metabolic process"/>
    <property type="evidence" value="ECO:0007669"/>
    <property type="project" value="InterPro"/>
</dbReference>
<dbReference type="GO" id="GO:0005634">
    <property type="term" value="C:nucleus"/>
    <property type="evidence" value="ECO:0007669"/>
    <property type="project" value="UniProtKB-SubCell"/>
</dbReference>
<name>B8LLY7_PICSI</name>
<dbReference type="EMBL" id="EF676785">
    <property type="protein sequence ID" value="ABR16667.1"/>
    <property type="molecule type" value="mRNA"/>
</dbReference>
<dbReference type="GO" id="GO:0005737">
    <property type="term" value="C:cytoplasm"/>
    <property type="evidence" value="ECO:0007669"/>
    <property type="project" value="UniProtKB-SubCell"/>
</dbReference>
<dbReference type="CDD" id="cd00519">
    <property type="entry name" value="Lipase_3"/>
    <property type="match status" value="1"/>
</dbReference>
<evidence type="ECO:0000256" key="1">
    <source>
        <dbReference type="ARBA" id="ARBA00004123"/>
    </source>
</evidence>
<feature type="domain" description="EDS1 EP" evidence="7">
    <location>
        <begin position="398"/>
        <end position="598"/>
    </location>
</feature>
<keyword evidence="5" id="KW-0539">Nucleus</keyword>
<evidence type="ECO:0008006" key="9">
    <source>
        <dbReference type="Google" id="ProtNLM"/>
    </source>
</evidence>
<keyword evidence="3" id="KW-0963">Cytoplasm</keyword>
<dbReference type="PANTHER" id="PTHR47413">
    <property type="entry name" value="LIPASE-LIKE PAD4"/>
    <property type="match status" value="1"/>
</dbReference>
<feature type="domain" description="Fungal lipase-type" evidence="6">
    <location>
        <begin position="95"/>
        <end position="203"/>
    </location>
</feature>
<evidence type="ECO:0000313" key="8">
    <source>
        <dbReference type="EMBL" id="ABR16667.1"/>
    </source>
</evidence>
<dbReference type="InterPro" id="IPR041266">
    <property type="entry name" value="EDS1_EP"/>
</dbReference>
<reference evidence="8" key="1">
    <citation type="submission" date="2007-06" db="EMBL/GenBank/DDBJ databases">
        <title>Full length cDNA sequences from Sitka Spruce (Picea sitchensis).</title>
        <authorList>
            <person name="Ralph S.G."/>
            <person name="Chun H.E."/>
            <person name="Liao N."/>
            <person name="Ali J."/>
            <person name="Reid K."/>
            <person name="Kolosova N."/>
            <person name="Cooper N."/>
            <person name="Cullis C."/>
            <person name="Jancsik S."/>
            <person name="Moore R."/>
            <person name="Mayo M."/>
            <person name="Wagner S."/>
            <person name="Holt R.A."/>
            <person name="Jones S.J.M."/>
            <person name="Marra M.A."/>
            <person name="Ritland C.E."/>
            <person name="Ritland K."/>
            <person name="Bohlmann J."/>
        </authorList>
    </citation>
    <scope>NUCLEOTIDE SEQUENCE</scope>
    <source>
        <tissue evidence="8">Green portion of the leader tissue</tissue>
    </source>
</reference>
<evidence type="ECO:0000256" key="3">
    <source>
        <dbReference type="ARBA" id="ARBA00022490"/>
    </source>
</evidence>
<dbReference type="InterPro" id="IPR002921">
    <property type="entry name" value="Fungal_lipase-type"/>
</dbReference>
<evidence type="ECO:0000259" key="6">
    <source>
        <dbReference type="Pfam" id="PF01764"/>
    </source>
</evidence>
<evidence type="ECO:0000256" key="5">
    <source>
        <dbReference type="ARBA" id="ARBA00023242"/>
    </source>
</evidence>